<protein>
    <submittedName>
        <fullName evidence="2">Uncharacterized protein</fullName>
    </submittedName>
</protein>
<dbReference type="EMBL" id="MN738998">
    <property type="protein sequence ID" value="QHT34295.1"/>
    <property type="molecule type" value="Genomic_DNA"/>
</dbReference>
<evidence type="ECO:0000313" key="2">
    <source>
        <dbReference type="EMBL" id="QHT34295.1"/>
    </source>
</evidence>
<feature type="region of interest" description="Disordered" evidence="1">
    <location>
        <begin position="1"/>
        <end position="23"/>
    </location>
</feature>
<dbReference type="AlphaFoldDB" id="A0A6C0F537"/>
<name>A0A6C0F537_9ZZZZ</name>
<organism evidence="2">
    <name type="scientific">viral metagenome</name>
    <dbReference type="NCBI Taxonomy" id="1070528"/>
    <lineage>
        <taxon>unclassified sequences</taxon>
        <taxon>metagenomes</taxon>
        <taxon>organismal metagenomes</taxon>
    </lineage>
</organism>
<evidence type="ECO:0000256" key="1">
    <source>
        <dbReference type="SAM" id="MobiDB-lite"/>
    </source>
</evidence>
<reference evidence="2" key="1">
    <citation type="journal article" date="2020" name="Nature">
        <title>Giant virus diversity and host interactions through global metagenomics.</title>
        <authorList>
            <person name="Schulz F."/>
            <person name="Roux S."/>
            <person name="Paez-Espino D."/>
            <person name="Jungbluth S."/>
            <person name="Walsh D.A."/>
            <person name="Denef V.J."/>
            <person name="McMahon K.D."/>
            <person name="Konstantinidis K.T."/>
            <person name="Eloe-Fadrosh E.A."/>
            <person name="Kyrpides N.C."/>
            <person name="Woyke T."/>
        </authorList>
    </citation>
    <scope>NUCLEOTIDE SEQUENCE</scope>
    <source>
        <strain evidence="2">GVMAG-M-3300009163-63</strain>
    </source>
</reference>
<proteinExistence type="predicted"/>
<accession>A0A6C0F537</accession>
<sequence length="51" mass="5388">MCQKVAAQKKAKTRAGVGGKKAKGQNLFHRVEENSLVNSAKVLDGGVHVKA</sequence>